<dbReference type="Proteomes" id="UP000193498">
    <property type="component" value="Unassembled WGS sequence"/>
</dbReference>
<gene>
    <name evidence="2" type="ORF">K493DRAFT_375804</name>
</gene>
<dbReference type="OrthoDB" id="166585at2759"/>
<proteinExistence type="predicted"/>
<protein>
    <recommendedName>
        <fullName evidence="4">Fucose-specific lectin</fullName>
    </recommendedName>
</protein>
<keyword evidence="3" id="KW-1185">Reference proteome</keyword>
<accession>A0A1Y1Y5R0</accession>
<dbReference type="EMBL" id="MCFE01000249">
    <property type="protein sequence ID" value="ORX93046.1"/>
    <property type="molecule type" value="Genomic_DNA"/>
</dbReference>
<dbReference type="SMART" id="SM00706">
    <property type="entry name" value="TECPR"/>
    <property type="match status" value="4"/>
</dbReference>
<evidence type="ECO:0008006" key="4">
    <source>
        <dbReference type="Google" id="ProtNLM"/>
    </source>
</evidence>
<evidence type="ECO:0000313" key="2">
    <source>
        <dbReference type="EMBL" id="ORX93046.1"/>
    </source>
</evidence>
<dbReference type="AlphaFoldDB" id="A0A1Y1Y5R0"/>
<dbReference type="InterPro" id="IPR006624">
    <property type="entry name" value="Beta-propeller_rpt_TECPR"/>
</dbReference>
<reference evidence="2 3" key="1">
    <citation type="submission" date="2016-07" db="EMBL/GenBank/DDBJ databases">
        <title>Pervasive Adenine N6-methylation of Active Genes in Fungi.</title>
        <authorList>
            <consortium name="DOE Joint Genome Institute"/>
            <person name="Mondo S.J."/>
            <person name="Dannebaum R.O."/>
            <person name="Kuo R.C."/>
            <person name="Labutti K."/>
            <person name="Haridas S."/>
            <person name="Kuo A."/>
            <person name="Salamov A."/>
            <person name="Ahrendt S.R."/>
            <person name="Lipzen A."/>
            <person name="Sullivan W."/>
            <person name="Andreopoulos W.B."/>
            <person name="Clum A."/>
            <person name="Lindquist E."/>
            <person name="Daum C."/>
            <person name="Ramamoorthy G.K."/>
            <person name="Gryganskyi A."/>
            <person name="Culley D."/>
            <person name="Magnuson J.K."/>
            <person name="James T.Y."/>
            <person name="O'Malley M.A."/>
            <person name="Stajich J.E."/>
            <person name="Spatafora J.W."/>
            <person name="Visel A."/>
            <person name="Grigoriev I.V."/>
        </authorList>
    </citation>
    <scope>NUCLEOTIDE SEQUENCE [LARGE SCALE GENOMIC DNA]</scope>
    <source>
        <strain evidence="2 3">CBS 931.73</strain>
    </source>
</reference>
<evidence type="ECO:0000256" key="1">
    <source>
        <dbReference type="SAM" id="SignalP"/>
    </source>
</evidence>
<feature type="signal peptide" evidence="1">
    <location>
        <begin position="1"/>
        <end position="26"/>
    </location>
</feature>
<sequence>MRFSGISCDLPLFALSVLSCALLGEGYLYTSAGESKWSEVKDIGIRQISAGYDDAVWGLTNAQEVFVYTEDGWNKVPGNIQAVSAINKYSAWGIGQDNAVFRFTNGKWYQVNGQLSSISVSQQKDLYGNRFEHVWGISPTNRLWYCKYQLSDRYQCQWSSVRAPKDSHVVALAAADESVYALVDARNGLGYQMYWYHKGRWAVLDQRLTQISSSVRAGKIIGHDAKGNIHILSHGEKAWRQYGNLGITTGYVTLGSHIWFLSREKADLPKEEPEKVEYW</sequence>
<dbReference type="Pfam" id="PF19193">
    <property type="entry name" value="Tectonin"/>
    <property type="match status" value="1"/>
</dbReference>
<organism evidence="2 3">
    <name type="scientific">Basidiobolus meristosporus CBS 931.73</name>
    <dbReference type="NCBI Taxonomy" id="1314790"/>
    <lineage>
        <taxon>Eukaryota</taxon>
        <taxon>Fungi</taxon>
        <taxon>Fungi incertae sedis</taxon>
        <taxon>Zoopagomycota</taxon>
        <taxon>Entomophthoromycotina</taxon>
        <taxon>Basidiobolomycetes</taxon>
        <taxon>Basidiobolales</taxon>
        <taxon>Basidiobolaceae</taxon>
        <taxon>Basidiobolus</taxon>
    </lineage>
</organism>
<evidence type="ECO:0000313" key="3">
    <source>
        <dbReference type="Proteomes" id="UP000193498"/>
    </source>
</evidence>
<dbReference type="InParanoid" id="A0A1Y1Y5R0"/>
<dbReference type="PROSITE" id="PS51257">
    <property type="entry name" value="PROKAR_LIPOPROTEIN"/>
    <property type="match status" value="1"/>
</dbReference>
<dbReference type="SUPFAM" id="SSF89372">
    <property type="entry name" value="Fucose-specific lectin"/>
    <property type="match status" value="1"/>
</dbReference>
<feature type="chain" id="PRO_5013186340" description="Fucose-specific lectin" evidence="1">
    <location>
        <begin position="27"/>
        <end position="279"/>
    </location>
</feature>
<comment type="caution">
    <text evidence="2">The sequence shown here is derived from an EMBL/GenBank/DDBJ whole genome shotgun (WGS) entry which is preliminary data.</text>
</comment>
<keyword evidence="1" id="KW-0732">Signal</keyword>
<name>A0A1Y1Y5R0_9FUNG</name>